<dbReference type="InterPro" id="IPR010540">
    <property type="entry name" value="CmpB_TMEM229"/>
</dbReference>
<dbReference type="AlphaFoldDB" id="A0A923RV65"/>
<reference evidence="2" key="1">
    <citation type="submission" date="2020-08" db="EMBL/GenBank/DDBJ databases">
        <title>Genome public.</title>
        <authorList>
            <person name="Liu C."/>
            <person name="Sun Q."/>
        </authorList>
    </citation>
    <scope>NUCLEOTIDE SEQUENCE</scope>
    <source>
        <strain evidence="2">NSJ-28</strain>
    </source>
</reference>
<evidence type="ECO:0000256" key="1">
    <source>
        <dbReference type="SAM" id="Phobius"/>
    </source>
</evidence>
<keyword evidence="3" id="KW-1185">Reference proteome</keyword>
<feature type="transmembrane region" description="Helical" evidence="1">
    <location>
        <begin position="67"/>
        <end position="91"/>
    </location>
</feature>
<evidence type="ECO:0000313" key="2">
    <source>
        <dbReference type="EMBL" id="MBC5724692.1"/>
    </source>
</evidence>
<dbReference type="RefSeq" id="WP_186949619.1">
    <property type="nucleotide sequence ID" value="NZ_JACOPL010000003.1"/>
</dbReference>
<proteinExistence type="predicted"/>
<evidence type="ECO:0000313" key="3">
    <source>
        <dbReference type="Proteomes" id="UP000606499"/>
    </source>
</evidence>
<dbReference type="Proteomes" id="UP000606499">
    <property type="component" value="Unassembled WGS sequence"/>
</dbReference>
<comment type="caution">
    <text evidence="2">The sequence shown here is derived from an EMBL/GenBank/DDBJ whole genome shotgun (WGS) entry which is preliminary data.</text>
</comment>
<gene>
    <name evidence="2" type="ORF">H8S45_04360</name>
</gene>
<keyword evidence="1" id="KW-0812">Transmembrane</keyword>
<dbReference type="Pfam" id="PF06541">
    <property type="entry name" value="ABC_trans_CmpB"/>
    <property type="match status" value="1"/>
</dbReference>
<keyword evidence="1" id="KW-0472">Membrane</keyword>
<keyword evidence="1" id="KW-1133">Transmembrane helix</keyword>
<accession>A0A923RV65</accession>
<name>A0A923RV65_9FIRM</name>
<dbReference type="EMBL" id="JACOPL010000003">
    <property type="protein sequence ID" value="MBC5724692.1"/>
    <property type="molecule type" value="Genomic_DNA"/>
</dbReference>
<sequence length="144" mass="15952">MRCRLITARSLALHSGMAVLGGLAYMGIELLWRGRTHWTMGVLGGVCFVLIGLLDEIQEHPPMPLQMLQGAAIVTGLELLVGLVVNRWLGWGVWDYSDMPCNLWGQVCPQFSAAWFGLSFVAVKLENLVHWLLNGGKSCENDEK</sequence>
<feature type="transmembrane region" description="Helical" evidence="1">
    <location>
        <begin position="12"/>
        <end position="32"/>
    </location>
</feature>
<feature type="transmembrane region" description="Helical" evidence="1">
    <location>
        <begin position="38"/>
        <end position="55"/>
    </location>
</feature>
<organism evidence="2 3">
    <name type="scientific">Agathobaculum faecis</name>
    <dbReference type="NCBI Taxonomy" id="2763013"/>
    <lineage>
        <taxon>Bacteria</taxon>
        <taxon>Bacillati</taxon>
        <taxon>Bacillota</taxon>
        <taxon>Clostridia</taxon>
        <taxon>Eubacteriales</taxon>
        <taxon>Butyricicoccaceae</taxon>
        <taxon>Agathobaculum</taxon>
    </lineage>
</organism>
<protein>
    <submittedName>
        <fullName evidence="2">Uncharacterized protein</fullName>
    </submittedName>
</protein>